<evidence type="ECO:0000313" key="2">
    <source>
        <dbReference type="EMBL" id="EJK44167.1"/>
    </source>
</evidence>
<reference evidence="2 3" key="1">
    <citation type="journal article" date="2012" name="Genome Biol.">
        <title>Genome and low-iron response of an oceanic diatom adapted to chronic iron limitation.</title>
        <authorList>
            <person name="Lommer M."/>
            <person name="Specht M."/>
            <person name="Roy A.S."/>
            <person name="Kraemer L."/>
            <person name="Andreson R."/>
            <person name="Gutowska M.A."/>
            <person name="Wolf J."/>
            <person name="Bergner S.V."/>
            <person name="Schilhabel M.B."/>
            <person name="Klostermeier U.C."/>
            <person name="Beiko R.G."/>
            <person name="Rosenstiel P."/>
            <person name="Hippler M."/>
            <person name="Laroche J."/>
        </authorList>
    </citation>
    <scope>NUCLEOTIDE SEQUENCE [LARGE SCALE GENOMIC DNA]</scope>
    <source>
        <strain evidence="2 3">CCMP1005</strain>
    </source>
</reference>
<feature type="region of interest" description="Disordered" evidence="1">
    <location>
        <begin position="1"/>
        <end position="47"/>
    </location>
</feature>
<evidence type="ECO:0000313" key="3">
    <source>
        <dbReference type="Proteomes" id="UP000266841"/>
    </source>
</evidence>
<sequence length="100" mass="11341">MEAMEAMEDTVGSAAALSLRKHAVPERPLETPRKDDEQEEAQSQHKMYSVRRAWTKRCHAGPNISQIARGEFKAPRRPPRPQYARVSGKFSSKYSGRGEE</sequence>
<feature type="compositionally biased region" description="Basic and acidic residues" evidence="1">
    <location>
        <begin position="23"/>
        <end position="36"/>
    </location>
</feature>
<dbReference type="AlphaFoldDB" id="K0RCF2"/>
<proteinExistence type="predicted"/>
<name>K0RCF2_THAOC</name>
<organism evidence="2 3">
    <name type="scientific">Thalassiosira oceanica</name>
    <name type="common">Marine diatom</name>
    <dbReference type="NCBI Taxonomy" id="159749"/>
    <lineage>
        <taxon>Eukaryota</taxon>
        <taxon>Sar</taxon>
        <taxon>Stramenopiles</taxon>
        <taxon>Ochrophyta</taxon>
        <taxon>Bacillariophyta</taxon>
        <taxon>Coscinodiscophyceae</taxon>
        <taxon>Thalassiosirophycidae</taxon>
        <taxon>Thalassiosirales</taxon>
        <taxon>Thalassiosiraceae</taxon>
        <taxon>Thalassiosira</taxon>
    </lineage>
</organism>
<gene>
    <name evidence="2" type="ORF">THAOC_37317</name>
</gene>
<keyword evidence="3" id="KW-1185">Reference proteome</keyword>
<dbReference type="EMBL" id="AGNL01050087">
    <property type="protein sequence ID" value="EJK44167.1"/>
    <property type="molecule type" value="Genomic_DNA"/>
</dbReference>
<accession>K0RCF2</accession>
<evidence type="ECO:0000256" key="1">
    <source>
        <dbReference type="SAM" id="MobiDB-lite"/>
    </source>
</evidence>
<feature type="region of interest" description="Disordered" evidence="1">
    <location>
        <begin position="73"/>
        <end position="100"/>
    </location>
</feature>
<comment type="caution">
    <text evidence="2">The sequence shown here is derived from an EMBL/GenBank/DDBJ whole genome shotgun (WGS) entry which is preliminary data.</text>
</comment>
<protein>
    <submittedName>
        <fullName evidence="2">Uncharacterized protein</fullName>
    </submittedName>
</protein>
<dbReference type="Proteomes" id="UP000266841">
    <property type="component" value="Unassembled WGS sequence"/>
</dbReference>